<dbReference type="PANTHER" id="PTHR10314">
    <property type="entry name" value="CYSTATHIONINE BETA-SYNTHASE"/>
    <property type="match status" value="1"/>
</dbReference>
<evidence type="ECO:0000313" key="10">
    <source>
        <dbReference type="EMBL" id="BAC88706.1"/>
    </source>
</evidence>
<evidence type="ECO:0000256" key="8">
    <source>
        <dbReference type="PIRSR" id="PIRSR605856-51"/>
    </source>
</evidence>
<proteinExistence type="inferred from homology"/>
<dbReference type="PhylomeDB" id="Q7NMK0"/>
<dbReference type="InParanoid" id="Q7NMK0"/>
<evidence type="ECO:0000256" key="4">
    <source>
        <dbReference type="ARBA" id="ARBA00022679"/>
    </source>
</evidence>
<dbReference type="OrthoDB" id="9808024at2"/>
<dbReference type="eggNOG" id="COG0031">
    <property type="taxonomic scope" value="Bacteria"/>
</dbReference>
<dbReference type="CDD" id="cd01561">
    <property type="entry name" value="CBS_like"/>
    <property type="match status" value="1"/>
</dbReference>
<feature type="binding site" evidence="7">
    <location>
        <position position="278"/>
    </location>
    <ligand>
        <name>pyridoxal 5'-phosphate</name>
        <dbReference type="ChEBI" id="CHEBI:597326"/>
    </ligand>
</feature>
<gene>
    <name evidence="10" type="ordered locus">gll0765</name>
</gene>
<keyword evidence="5 7" id="KW-0663">Pyridoxal phosphate</keyword>
<name>Q7NMK0_GLOVI</name>
<feature type="binding site" evidence="7">
    <location>
        <position position="91"/>
    </location>
    <ligand>
        <name>pyridoxal 5'-phosphate</name>
        <dbReference type="ChEBI" id="CHEBI:597326"/>
    </ligand>
</feature>
<dbReference type="RefSeq" id="WP_011140767.1">
    <property type="nucleotide sequence ID" value="NC_005125.1"/>
</dbReference>
<dbReference type="STRING" id="251221.gene:10758242"/>
<dbReference type="GO" id="GO:0005737">
    <property type="term" value="C:cytoplasm"/>
    <property type="evidence" value="ECO:0000318"/>
    <property type="project" value="GO_Central"/>
</dbReference>
<keyword evidence="3" id="KW-0028">Amino-acid biosynthesis</keyword>
<dbReference type="AlphaFoldDB" id="Q7NMK0"/>
<dbReference type="HOGENOM" id="CLU_021018_1_0_3"/>
<dbReference type="NCBIfam" id="TIGR01136">
    <property type="entry name" value="cysKM"/>
    <property type="match status" value="1"/>
</dbReference>
<reference evidence="10 11" key="1">
    <citation type="journal article" date="2003" name="DNA Res.">
        <title>Complete genome structure of Gloeobacter violaceus PCC 7421, a cyanobacterium that lacks thylakoids.</title>
        <authorList>
            <person name="Nakamura Y."/>
            <person name="Kaneko T."/>
            <person name="Sato S."/>
            <person name="Mimuro M."/>
            <person name="Miyashita H."/>
            <person name="Tsuchiya T."/>
            <person name="Sasamoto S."/>
            <person name="Watanabe A."/>
            <person name="Kawashima K."/>
            <person name="Kishida Y."/>
            <person name="Kiyokawa C."/>
            <person name="Kohara M."/>
            <person name="Matsumoto M."/>
            <person name="Matsuno A."/>
            <person name="Nakazaki N."/>
            <person name="Shimpo S."/>
            <person name="Takeuchi C."/>
            <person name="Yamada M."/>
            <person name="Tabata S."/>
        </authorList>
    </citation>
    <scope>NUCLEOTIDE SEQUENCE [LARGE SCALE GENOMIC DNA]</scope>
    <source>
        <strain evidence="11">ATCC 29082 / PCC 7421</strain>
    </source>
</reference>
<evidence type="ECO:0000256" key="6">
    <source>
        <dbReference type="ARBA" id="ARBA00023192"/>
    </source>
</evidence>
<evidence type="ECO:0000256" key="5">
    <source>
        <dbReference type="ARBA" id="ARBA00022898"/>
    </source>
</evidence>
<dbReference type="GO" id="GO:0006535">
    <property type="term" value="P:cysteine biosynthetic process from serine"/>
    <property type="evidence" value="ECO:0007669"/>
    <property type="project" value="InterPro"/>
</dbReference>
<dbReference type="InterPro" id="IPR005856">
    <property type="entry name" value="Cys_synth"/>
</dbReference>
<evidence type="ECO:0000259" key="9">
    <source>
        <dbReference type="Pfam" id="PF00291"/>
    </source>
</evidence>
<organism evidence="10 11">
    <name type="scientific">Gloeobacter violaceus (strain ATCC 29082 / PCC 7421)</name>
    <dbReference type="NCBI Taxonomy" id="251221"/>
    <lineage>
        <taxon>Bacteria</taxon>
        <taxon>Bacillati</taxon>
        <taxon>Cyanobacteriota</taxon>
        <taxon>Cyanophyceae</taxon>
        <taxon>Gloeobacterales</taxon>
        <taxon>Gloeobacteraceae</taxon>
        <taxon>Gloeobacter</taxon>
    </lineage>
</organism>
<protein>
    <submittedName>
        <fullName evidence="10">Cysteine synthase</fullName>
    </submittedName>
</protein>
<feature type="domain" description="Tryptophan synthase beta chain-like PALP" evidence="9">
    <location>
        <begin position="24"/>
        <end position="304"/>
    </location>
</feature>
<dbReference type="InterPro" id="IPR050214">
    <property type="entry name" value="Cys_Synth/Cystath_Beta-Synth"/>
</dbReference>
<evidence type="ECO:0000313" key="11">
    <source>
        <dbReference type="Proteomes" id="UP000000557"/>
    </source>
</evidence>
<dbReference type="EnsemblBacteria" id="BAC88706">
    <property type="protein sequence ID" value="BAC88706"/>
    <property type="gene ID" value="BAC88706"/>
</dbReference>
<keyword evidence="4" id="KW-0808">Transferase</keyword>
<evidence type="ECO:0000256" key="1">
    <source>
        <dbReference type="ARBA" id="ARBA00001933"/>
    </source>
</evidence>
<evidence type="ECO:0000256" key="3">
    <source>
        <dbReference type="ARBA" id="ARBA00022605"/>
    </source>
</evidence>
<dbReference type="GO" id="GO:0019344">
    <property type="term" value="P:cysteine biosynthetic process"/>
    <property type="evidence" value="ECO:0000318"/>
    <property type="project" value="GO_Central"/>
</dbReference>
<dbReference type="SUPFAM" id="SSF53686">
    <property type="entry name" value="Tryptophan synthase beta subunit-like PLP-dependent enzymes"/>
    <property type="match status" value="1"/>
</dbReference>
<dbReference type="FunFam" id="3.40.50.1100:FF:000003">
    <property type="entry name" value="Cystathionine beta-synthase"/>
    <property type="match status" value="1"/>
</dbReference>
<dbReference type="PROSITE" id="PS00901">
    <property type="entry name" value="CYS_SYNTHASE"/>
    <property type="match status" value="1"/>
</dbReference>
<keyword evidence="11" id="KW-1185">Reference proteome</keyword>
<dbReference type="KEGG" id="gvi:gll0765"/>
<dbReference type="InterPro" id="IPR036052">
    <property type="entry name" value="TrpB-like_PALP_sf"/>
</dbReference>
<sequence length="320" mass="35068">MVSTEIGPSALGSVQPPAETDLLQWVGNTPLLRLERVTAGLSPDVEVYGKAEWFNPGGSVKDRPALNMILEGERSGRLTREKIILDATSGNTGIAYAWIAARRGYRVKLALPLNASEERKRILKAYGVDLILTDPTLGSDGAIQEARRLYAADPERYFYPDQYSNNANWQAHYLTTGVEIYQQTGGRVTHFVAGLGTSGTCMGVGRRLKEFDPAVRVIAMQPDSPFHGLEGLKHMETAIVPAIYNPALPDRQVEVSTEEAQRTVKRLAREEGMLVGISAGGNVAAALRLARELDRGVVVTILCDSADKYLSERFWDDPNL</sequence>
<feature type="binding site" evidence="7">
    <location>
        <begin position="196"/>
        <end position="200"/>
    </location>
    <ligand>
        <name>pyridoxal 5'-phosphate</name>
        <dbReference type="ChEBI" id="CHEBI:597326"/>
    </ligand>
</feature>
<dbReference type="InterPro" id="IPR001216">
    <property type="entry name" value="P-phosphate_BS"/>
</dbReference>
<reference evidence="10 11" key="2">
    <citation type="journal article" date="2003" name="DNA Res.">
        <title>Complete genome structure of Gloeobacter violaceus PCC 7421, a cyanobacterium that lacks thylakoids (supplement).</title>
        <authorList>
            <person name="Nakamura Y."/>
            <person name="Kaneko T."/>
            <person name="Sato S."/>
            <person name="Mimuro M."/>
            <person name="Miyashita H."/>
            <person name="Tsuchiya T."/>
            <person name="Sasamoto S."/>
            <person name="Watanabe A."/>
            <person name="Kawashima K."/>
            <person name="Kishida Y."/>
            <person name="Kiyokawa C."/>
            <person name="Kohara M."/>
            <person name="Matsumoto M."/>
            <person name="Matsuno A."/>
            <person name="Nakazaki N."/>
            <person name="Shimpo S."/>
            <person name="Takeuchi C."/>
            <person name="Yamada M."/>
            <person name="Tabata S."/>
        </authorList>
    </citation>
    <scope>NUCLEOTIDE SEQUENCE [LARGE SCALE GENOMIC DNA]</scope>
    <source>
        <strain evidence="11">ATCC 29082 / PCC 7421</strain>
    </source>
</reference>
<accession>Q7NMK0</accession>
<dbReference type="InterPro" id="IPR001926">
    <property type="entry name" value="TrpB-like_PALP"/>
</dbReference>
<dbReference type="Pfam" id="PF00291">
    <property type="entry name" value="PALP"/>
    <property type="match status" value="1"/>
</dbReference>
<dbReference type="EMBL" id="BA000045">
    <property type="protein sequence ID" value="BAC88706.1"/>
    <property type="molecule type" value="Genomic_DNA"/>
</dbReference>
<dbReference type="PATRIC" id="fig|251221.4.peg.780"/>
<dbReference type="Proteomes" id="UP000000557">
    <property type="component" value="Chromosome"/>
</dbReference>
<comment type="cofactor">
    <cofactor evidence="1 7">
        <name>pyridoxal 5'-phosphate</name>
        <dbReference type="ChEBI" id="CHEBI:597326"/>
    </cofactor>
</comment>
<evidence type="ECO:0000256" key="7">
    <source>
        <dbReference type="PIRSR" id="PIRSR605856-50"/>
    </source>
</evidence>
<comment type="similarity">
    <text evidence="2">Belongs to the cysteine synthase/cystathionine beta-synthase family.</text>
</comment>
<feature type="modified residue" description="N6-(pyridoxal phosphate)lysine" evidence="8">
    <location>
        <position position="61"/>
    </location>
</feature>
<evidence type="ECO:0000256" key="2">
    <source>
        <dbReference type="ARBA" id="ARBA00007103"/>
    </source>
</evidence>
<keyword evidence="6" id="KW-0198">Cysteine biosynthesis</keyword>
<dbReference type="GO" id="GO:0004124">
    <property type="term" value="F:cysteine synthase activity"/>
    <property type="evidence" value="ECO:0000318"/>
    <property type="project" value="GO_Central"/>
</dbReference>
<dbReference type="Gene3D" id="3.40.50.1100">
    <property type="match status" value="2"/>
</dbReference>